<dbReference type="Pfam" id="PF14337">
    <property type="entry name" value="Abi_alpha"/>
    <property type="match status" value="1"/>
</dbReference>
<evidence type="ECO:0000313" key="1">
    <source>
        <dbReference type="EMBL" id="MDQ0202511.1"/>
    </source>
</evidence>
<name>A0ABT9Y458_9FIRM</name>
<sequence>MDTSLSTISTAALTALITSLTSKGTDAPAQTFNETWKFVFGPLNSFLIKHNGKRQQNITDYLKAIQIETEKIAPQNLQEPAIGILGPALEASKYYIDEKELRDMFAKVIAGSFDANKNAILHPSYIEIIKQLSPLDAKLFSTLHSPFFLYTRIIKNERSGDLIQCIYLNDTYPEVDQAVAVAMSNLERVGLIYTTNNLGPIKQNSSYPPAIERFKRTQHYQSICKKYGDKAIEIITQPGNITELGFCFRQVCLGTD</sequence>
<reference evidence="1 2" key="1">
    <citation type="submission" date="2023-07" db="EMBL/GenBank/DDBJ databases">
        <title>Genomic Encyclopedia of Type Strains, Phase IV (KMG-IV): sequencing the most valuable type-strain genomes for metagenomic binning, comparative biology and taxonomic classification.</title>
        <authorList>
            <person name="Goeker M."/>
        </authorList>
    </citation>
    <scope>NUCLEOTIDE SEQUENCE [LARGE SCALE GENOMIC DNA]</scope>
    <source>
        <strain evidence="1 2">DSM 16980</strain>
    </source>
</reference>
<organism evidence="1 2">
    <name type="scientific">Pectinatus haikarae</name>
    <dbReference type="NCBI Taxonomy" id="349096"/>
    <lineage>
        <taxon>Bacteria</taxon>
        <taxon>Bacillati</taxon>
        <taxon>Bacillota</taxon>
        <taxon>Negativicutes</taxon>
        <taxon>Selenomonadales</taxon>
        <taxon>Selenomonadaceae</taxon>
        <taxon>Pectinatus</taxon>
    </lineage>
</organism>
<proteinExistence type="predicted"/>
<keyword evidence="2" id="KW-1185">Reference proteome</keyword>
<dbReference type="InterPro" id="IPR025506">
    <property type="entry name" value="Abi_alpha"/>
</dbReference>
<dbReference type="Proteomes" id="UP001239167">
    <property type="component" value="Unassembled WGS sequence"/>
</dbReference>
<gene>
    <name evidence="1" type="ORF">J2S01_000196</name>
</gene>
<comment type="caution">
    <text evidence="1">The sequence shown here is derived from an EMBL/GenBank/DDBJ whole genome shotgun (WGS) entry which is preliminary data.</text>
</comment>
<dbReference type="RefSeq" id="WP_307222395.1">
    <property type="nucleotide sequence ID" value="NZ_CP116940.1"/>
</dbReference>
<accession>A0ABT9Y458</accession>
<dbReference type="EMBL" id="JAUSUE010000001">
    <property type="protein sequence ID" value="MDQ0202511.1"/>
    <property type="molecule type" value="Genomic_DNA"/>
</dbReference>
<evidence type="ECO:0000313" key="2">
    <source>
        <dbReference type="Proteomes" id="UP001239167"/>
    </source>
</evidence>
<evidence type="ECO:0008006" key="3">
    <source>
        <dbReference type="Google" id="ProtNLM"/>
    </source>
</evidence>
<protein>
    <recommendedName>
        <fullName evidence="3">DUF4393 domain-containing protein</fullName>
    </recommendedName>
</protein>